<feature type="transmembrane region" description="Helical" evidence="2">
    <location>
        <begin position="12"/>
        <end position="37"/>
    </location>
</feature>
<name>A0A6M8MMS4_9PSED</name>
<feature type="transmembrane region" description="Helical" evidence="2">
    <location>
        <begin position="320"/>
        <end position="340"/>
    </location>
</feature>
<dbReference type="KEGG" id="pgg:FX982_02433"/>
<feature type="region of interest" description="Disordered" evidence="1">
    <location>
        <begin position="277"/>
        <end position="309"/>
    </location>
</feature>
<gene>
    <name evidence="3" type="ORF">FX982_02433</name>
</gene>
<dbReference type="AlphaFoldDB" id="A0A6M8MMS4"/>
<proteinExistence type="predicted"/>
<evidence type="ECO:0000313" key="3">
    <source>
        <dbReference type="EMBL" id="QKF51472.1"/>
    </source>
</evidence>
<feature type="transmembrane region" description="Helical" evidence="2">
    <location>
        <begin position="150"/>
        <end position="169"/>
    </location>
</feature>
<feature type="compositionally biased region" description="Polar residues" evidence="1">
    <location>
        <begin position="297"/>
        <end position="306"/>
    </location>
</feature>
<accession>A0A6M8MMS4</accession>
<organism evidence="3 4">
    <name type="scientific">Pseudomonas graminis</name>
    <dbReference type="NCBI Taxonomy" id="158627"/>
    <lineage>
        <taxon>Bacteria</taxon>
        <taxon>Pseudomonadati</taxon>
        <taxon>Pseudomonadota</taxon>
        <taxon>Gammaproteobacteria</taxon>
        <taxon>Pseudomonadales</taxon>
        <taxon>Pseudomonadaceae</taxon>
        <taxon>Pseudomonas</taxon>
    </lineage>
</organism>
<evidence type="ECO:0000256" key="1">
    <source>
        <dbReference type="SAM" id="MobiDB-lite"/>
    </source>
</evidence>
<evidence type="ECO:0000256" key="2">
    <source>
        <dbReference type="SAM" id="Phobius"/>
    </source>
</evidence>
<reference evidence="4" key="1">
    <citation type="submission" date="2019-12" db="EMBL/GenBank/DDBJ databases">
        <title>Endophytic bacteria associated with Panax ginseng seedlings.</title>
        <authorList>
            <person name="Park J.M."/>
            <person name="Shin R."/>
            <person name="Jo S.H."/>
        </authorList>
    </citation>
    <scope>NUCLEOTIDE SEQUENCE [LARGE SCALE GENOMIC DNA]</scope>
    <source>
        <strain evidence="4">PgKB30</strain>
    </source>
</reference>
<sequence>MEQFSMDALTAFLVLHRVAVGLILSTMVLLVAIKIWWSKVSYFYMNVAYALPLVGRISRWSSKPPITNADGWMDSETRLCADYYSYYHELNKSPDFYDKCRDYLNKVHETGRREKGFLMWMLIIGLIFFEAVGFAYVLAPFMVQNISANVAGMLAWFTAFLLSVAAVFFTEMAGREMHHSSLITKIRTWYEQSRTPRDLEADTKVDIDNTYRDDDEPNYLKVLNRTDHNARVTPKYTWTTVCLIYVLAIAIGAFVIRNYSLKSMEVDLVSNPDAFSQTQSGNNKLPDSPFELPAESAQENQSADQTSAHDKMEAIRAASLTTYIILSVIFLGIQGVGIVLSNRFSFAGKQSGQAWQYTRGFNNAEEFAAHYQNLRERVARDAQAKLTALQSRLANRITTSGHEREHLLKGFGHRNFDTYVTKRHEGFRKSDDSRLEQDRLRREQLSTDQAYERARAKPAVTQPATAELAMATPTAIPEATPVALKSAVALDPDNFDDLNDFDDDELAFLAGKYQVTVEQLKKVQKLQRMAAKATQTRQEQ</sequence>
<feature type="transmembrane region" description="Helical" evidence="2">
    <location>
        <begin position="236"/>
        <end position="256"/>
    </location>
</feature>
<dbReference type="RefSeq" id="WP_172610809.1">
    <property type="nucleotide sequence ID" value="NZ_CP053746.1"/>
</dbReference>
<dbReference type="EMBL" id="CP053746">
    <property type="protein sequence ID" value="QKF51472.1"/>
    <property type="molecule type" value="Genomic_DNA"/>
</dbReference>
<keyword evidence="2" id="KW-0812">Transmembrane</keyword>
<evidence type="ECO:0000313" key="4">
    <source>
        <dbReference type="Proteomes" id="UP000501989"/>
    </source>
</evidence>
<protein>
    <submittedName>
        <fullName evidence="3">Uncharacterized protein</fullName>
    </submittedName>
</protein>
<dbReference type="Proteomes" id="UP000501989">
    <property type="component" value="Chromosome"/>
</dbReference>
<feature type="transmembrane region" description="Helical" evidence="2">
    <location>
        <begin position="117"/>
        <end position="138"/>
    </location>
</feature>
<keyword evidence="2" id="KW-1133">Transmembrane helix</keyword>
<keyword evidence="4" id="KW-1185">Reference proteome</keyword>
<keyword evidence="2" id="KW-0472">Membrane</keyword>